<sequence>MPRSNLVNSSKGVPPLSPFCLIRAITHCSLIPRYSLALLRKSRCDSSRIIFVGLNPQAMKQSFVLLHRLSAFFCCVYLDHIQTTVL</sequence>
<dbReference type="Proteomes" id="UP000032142">
    <property type="component" value="Unassembled WGS sequence"/>
</dbReference>
<keyword evidence="1" id="KW-0808">Transferase</keyword>
<keyword evidence="2" id="KW-1185">Reference proteome</keyword>
<accession>A0A0B0MAU6</accession>
<dbReference type="GO" id="GO:0008168">
    <property type="term" value="F:methyltransferase activity"/>
    <property type="evidence" value="ECO:0007669"/>
    <property type="project" value="UniProtKB-KW"/>
</dbReference>
<dbReference type="AlphaFoldDB" id="A0A0B0MAU6"/>
<comment type="caution">
    <text evidence="1">The sequence shown here is derived from an EMBL/GenBank/DDBJ whole genome shotgun (WGS) entry which is preliminary data.</text>
</comment>
<protein>
    <submittedName>
        <fullName evidence="1">tRNA (Uracil(54)-C(5))-methyltransferase</fullName>
    </submittedName>
</protein>
<keyword evidence="1" id="KW-0489">Methyltransferase</keyword>
<evidence type="ECO:0000313" key="1">
    <source>
        <dbReference type="EMBL" id="KHF97461.1"/>
    </source>
</evidence>
<proteinExistence type="predicted"/>
<name>A0A0B0MAU6_GOSAR</name>
<organism evidence="1 2">
    <name type="scientific">Gossypium arboreum</name>
    <name type="common">Tree cotton</name>
    <name type="synonym">Gossypium nanking</name>
    <dbReference type="NCBI Taxonomy" id="29729"/>
    <lineage>
        <taxon>Eukaryota</taxon>
        <taxon>Viridiplantae</taxon>
        <taxon>Streptophyta</taxon>
        <taxon>Embryophyta</taxon>
        <taxon>Tracheophyta</taxon>
        <taxon>Spermatophyta</taxon>
        <taxon>Magnoliopsida</taxon>
        <taxon>eudicotyledons</taxon>
        <taxon>Gunneridae</taxon>
        <taxon>Pentapetalae</taxon>
        <taxon>rosids</taxon>
        <taxon>malvids</taxon>
        <taxon>Malvales</taxon>
        <taxon>Malvaceae</taxon>
        <taxon>Malvoideae</taxon>
        <taxon>Gossypium</taxon>
    </lineage>
</organism>
<dbReference type="EMBL" id="JRRC01007635">
    <property type="protein sequence ID" value="KHF97461.1"/>
    <property type="molecule type" value="Genomic_DNA"/>
</dbReference>
<gene>
    <name evidence="1" type="ORF">F383_36748</name>
</gene>
<reference evidence="2" key="1">
    <citation type="submission" date="2014-09" db="EMBL/GenBank/DDBJ databases">
        <authorList>
            <person name="Mudge J."/>
            <person name="Ramaraj T."/>
            <person name="Lindquist I.E."/>
            <person name="Bharti A.K."/>
            <person name="Sundararajan A."/>
            <person name="Cameron C.T."/>
            <person name="Woodward J.E."/>
            <person name="May G.D."/>
            <person name="Brubaker C."/>
            <person name="Broadhvest J."/>
            <person name="Wilkins T.A."/>
        </authorList>
    </citation>
    <scope>NUCLEOTIDE SEQUENCE</scope>
    <source>
        <strain evidence="2">cv. AKA8401</strain>
    </source>
</reference>
<dbReference type="GO" id="GO:0032259">
    <property type="term" value="P:methylation"/>
    <property type="evidence" value="ECO:0007669"/>
    <property type="project" value="UniProtKB-KW"/>
</dbReference>
<evidence type="ECO:0000313" key="2">
    <source>
        <dbReference type="Proteomes" id="UP000032142"/>
    </source>
</evidence>